<gene>
    <name evidence="1" type="ORF">GBF38_010590</name>
</gene>
<keyword evidence="2" id="KW-1185">Reference proteome</keyword>
<evidence type="ECO:0000313" key="2">
    <source>
        <dbReference type="Proteomes" id="UP000805704"/>
    </source>
</evidence>
<accession>A0ACB7ERU8</accession>
<sequence>MPQDYPQAVVPPPACRAAAESGVLPLDRRRVGMSEFWHKMGCCVVAKPPPVLPDLAREEGLVEFSKTLSCWKLLNRKQVAELPLPVSPEV</sequence>
<name>A0ACB7ERU8_NIBAL</name>
<reference evidence="1" key="1">
    <citation type="submission" date="2020-04" db="EMBL/GenBank/DDBJ databases">
        <title>A chromosome-scale assembly and high-density genetic map of the yellow drum (Nibea albiflora) genome.</title>
        <authorList>
            <person name="Xu D."/>
            <person name="Zhang W."/>
            <person name="Chen R."/>
            <person name="Tan P."/>
            <person name="Wang L."/>
            <person name="Song H."/>
            <person name="Tian L."/>
            <person name="Zhu Q."/>
            <person name="Wang B."/>
        </authorList>
    </citation>
    <scope>NUCLEOTIDE SEQUENCE</scope>
    <source>
        <strain evidence="1">ZJHYS-2018</strain>
    </source>
</reference>
<organism evidence="1 2">
    <name type="scientific">Nibea albiflora</name>
    <name type="common">Yellow drum</name>
    <name type="synonym">Corvina albiflora</name>
    <dbReference type="NCBI Taxonomy" id="240163"/>
    <lineage>
        <taxon>Eukaryota</taxon>
        <taxon>Metazoa</taxon>
        <taxon>Chordata</taxon>
        <taxon>Craniata</taxon>
        <taxon>Vertebrata</taxon>
        <taxon>Euteleostomi</taxon>
        <taxon>Actinopterygii</taxon>
        <taxon>Neopterygii</taxon>
        <taxon>Teleostei</taxon>
        <taxon>Neoteleostei</taxon>
        <taxon>Acanthomorphata</taxon>
        <taxon>Eupercaria</taxon>
        <taxon>Sciaenidae</taxon>
        <taxon>Nibea</taxon>
    </lineage>
</organism>
<evidence type="ECO:0000313" key="1">
    <source>
        <dbReference type="EMBL" id="KAG8004795.1"/>
    </source>
</evidence>
<comment type="caution">
    <text evidence="1">The sequence shown here is derived from an EMBL/GenBank/DDBJ whole genome shotgun (WGS) entry which is preliminary data.</text>
</comment>
<protein>
    <submittedName>
        <fullName evidence="1">Uncharacterized protein</fullName>
    </submittedName>
</protein>
<dbReference type="Proteomes" id="UP000805704">
    <property type="component" value="Chromosome 23"/>
</dbReference>
<dbReference type="EMBL" id="CM024811">
    <property type="protein sequence ID" value="KAG8004795.1"/>
    <property type="molecule type" value="Genomic_DNA"/>
</dbReference>
<proteinExistence type="predicted"/>